<dbReference type="InterPro" id="IPR024747">
    <property type="entry name" value="Pyridox_Oxase-rel"/>
</dbReference>
<name>A0A6B1IQ92_9EURY</name>
<dbReference type="SUPFAM" id="SSF50475">
    <property type="entry name" value="FMN-binding split barrel"/>
    <property type="match status" value="1"/>
</dbReference>
<gene>
    <name evidence="1" type="ORF">GLW30_13750</name>
</gene>
<evidence type="ECO:0000313" key="2">
    <source>
        <dbReference type="Proteomes" id="UP000452321"/>
    </source>
</evidence>
<evidence type="ECO:0000313" key="1">
    <source>
        <dbReference type="EMBL" id="MYL68789.1"/>
    </source>
</evidence>
<comment type="caution">
    <text evidence="1">The sequence shown here is derived from an EMBL/GenBank/DDBJ whole genome shotgun (WGS) entry which is preliminary data.</text>
</comment>
<accession>A0A6B1IQ92</accession>
<dbReference type="Proteomes" id="UP000452321">
    <property type="component" value="Unassembled WGS sequence"/>
</dbReference>
<dbReference type="RefSeq" id="WP_159359018.1">
    <property type="nucleotide sequence ID" value="NZ_WMFC01000021.1"/>
</dbReference>
<sequence>MPTNSEVEMTPAEVDAHLSRHETGVLALARDDAPYAIPISYGYDADDRALYLRLVSTPDSEKREFLASTPQARIVVYEDADDEYASVVGIGSLERVDLDELTPETIAQYGETQRPLFEIWADDKPELDIELYRFAPETLTGRTVVVERDEE</sequence>
<dbReference type="EMBL" id="WMFC01000021">
    <property type="protein sequence ID" value="MYL68789.1"/>
    <property type="molecule type" value="Genomic_DNA"/>
</dbReference>
<reference evidence="1 2" key="1">
    <citation type="submission" date="2019-11" db="EMBL/GenBank/DDBJ databases">
        <title>Genome sequences of 17 halophilic strains isolated from different environments.</title>
        <authorList>
            <person name="Furrow R.E."/>
        </authorList>
    </citation>
    <scope>NUCLEOTIDE SEQUENCE [LARGE SCALE GENOMIC DNA]</scope>
    <source>
        <strain evidence="1 2">22502_06_Cabo</strain>
    </source>
</reference>
<proteinExistence type="predicted"/>
<dbReference type="Pfam" id="PF12900">
    <property type="entry name" value="Pyridox_ox_2"/>
    <property type="match status" value="1"/>
</dbReference>
<dbReference type="Gene3D" id="2.30.110.10">
    <property type="entry name" value="Electron Transport, Fmn-binding Protein, Chain A"/>
    <property type="match status" value="1"/>
</dbReference>
<organism evidence="1 2">
    <name type="scientific">Halorubrum distributum</name>
    <dbReference type="NCBI Taxonomy" id="29283"/>
    <lineage>
        <taxon>Archaea</taxon>
        <taxon>Methanobacteriati</taxon>
        <taxon>Methanobacteriota</taxon>
        <taxon>Stenosarchaea group</taxon>
        <taxon>Halobacteria</taxon>
        <taxon>Halobacteriales</taxon>
        <taxon>Haloferacaceae</taxon>
        <taxon>Halorubrum</taxon>
        <taxon>Halorubrum distributum group</taxon>
    </lineage>
</organism>
<dbReference type="InterPro" id="IPR012349">
    <property type="entry name" value="Split_barrel_FMN-bd"/>
</dbReference>
<dbReference type="AlphaFoldDB" id="A0A6B1IQ92"/>
<protein>
    <submittedName>
        <fullName evidence="1">Pyridoxamine 5'-phosphate oxidase family protein</fullName>
    </submittedName>
</protein>